<proteinExistence type="predicted"/>
<dbReference type="InterPro" id="IPR029044">
    <property type="entry name" value="Nucleotide-diphossugar_trans"/>
</dbReference>
<evidence type="ECO:0000259" key="1">
    <source>
        <dbReference type="Pfam" id="PF00535"/>
    </source>
</evidence>
<protein>
    <recommendedName>
        <fullName evidence="1">Glycosyltransferase 2-like domain-containing protein</fullName>
    </recommendedName>
</protein>
<evidence type="ECO:0000313" key="3">
    <source>
        <dbReference type="Proteomes" id="UP000231070"/>
    </source>
</evidence>
<dbReference type="Proteomes" id="UP000231070">
    <property type="component" value="Unassembled WGS sequence"/>
</dbReference>
<dbReference type="Gene3D" id="3.90.550.10">
    <property type="entry name" value="Spore Coat Polysaccharide Biosynthesis Protein SpsA, Chain A"/>
    <property type="match status" value="1"/>
</dbReference>
<dbReference type="AlphaFoldDB" id="A0A2G9WP47"/>
<dbReference type="CDD" id="cd00761">
    <property type="entry name" value="Glyco_tranf_GTA_type"/>
    <property type="match status" value="1"/>
</dbReference>
<dbReference type="PANTHER" id="PTHR43685:SF2">
    <property type="entry name" value="GLYCOSYLTRANSFERASE 2-LIKE DOMAIN-CONTAINING PROTEIN"/>
    <property type="match status" value="1"/>
</dbReference>
<gene>
    <name evidence="2" type="ORF">CJ014_24990</name>
</gene>
<dbReference type="Pfam" id="PF00535">
    <property type="entry name" value="Glycos_transf_2"/>
    <property type="match status" value="1"/>
</dbReference>
<sequence length="332" mass="36855">MTFMIASTKGRGLERMSDKATRIGIMICTAKRPRMLEDCVDSLLAQQLAGDWQVEVCIVENDAAPTSRGVVEAVPAASPVKVRYYQEPRRGIPFARNKTLEVGLANGYDWIVLIDDDERADPTWLACLMRTAIEHGADVVSGPVRRSYEAPPPRWWKLLKPIVGPDGMTLDEAPTNNTLLSARLIRPDGANLRFAEALTFGYEDIDFFSRAHKLGYRIVWSPDAFVEETIPASRVQPERLIARVQSTAAAQVLAARLRRGAARTFATFAPKGIRRLIGGALQCALFWPGKRLGSEKATDSYYRGRLRLARGLGIFRGLFAILPNYYSTVDGN</sequence>
<dbReference type="InterPro" id="IPR050834">
    <property type="entry name" value="Glycosyltransf_2"/>
</dbReference>
<dbReference type="EMBL" id="NQVN01000032">
    <property type="protein sequence ID" value="PIO96491.1"/>
    <property type="molecule type" value="Genomic_DNA"/>
</dbReference>
<evidence type="ECO:0000313" key="2">
    <source>
        <dbReference type="EMBL" id="PIO96491.1"/>
    </source>
</evidence>
<dbReference type="SUPFAM" id="SSF53448">
    <property type="entry name" value="Nucleotide-diphospho-sugar transferases"/>
    <property type="match status" value="1"/>
</dbReference>
<dbReference type="InterPro" id="IPR001173">
    <property type="entry name" value="Glyco_trans_2-like"/>
</dbReference>
<keyword evidence="3" id="KW-1185">Reference proteome</keyword>
<organism evidence="2 3">
    <name type="scientific">Pleomorphomonas carboxyditropha</name>
    <dbReference type="NCBI Taxonomy" id="2023338"/>
    <lineage>
        <taxon>Bacteria</taxon>
        <taxon>Pseudomonadati</taxon>
        <taxon>Pseudomonadota</taxon>
        <taxon>Alphaproteobacteria</taxon>
        <taxon>Hyphomicrobiales</taxon>
        <taxon>Pleomorphomonadaceae</taxon>
        <taxon>Pleomorphomonas</taxon>
    </lineage>
</organism>
<feature type="domain" description="Glycosyltransferase 2-like" evidence="1">
    <location>
        <begin position="25"/>
        <end position="159"/>
    </location>
</feature>
<accession>A0A2G9WP47</accession>
<comment type="caution">
    <text evidence="2">The sequence shown here is derived from an EMBL/GenBank/DDBJ whole genome shotgun (WGS) entry which is preliminary data.</text>
</comment>
<reference evidence="2 3" key="1">
    <citation type="submission" date="2017-08" db="EMBL/GenBank/DDBJ databases">
        <title>Pleomorphomonas carboxidotrophicus sp. nov., a new mesophilic hydrogenogenic carboxidotroph.</title>
        <authorList>
            <person name="Esquivel-Elizondo S."/>
            <person name="Krajmalnik-Brown R."/>
            <person name="Maldonado J."/>
        </authorList>
    </citation>
    <scope>NUCLEOTIDE SEQUENCE [LARGE SCALE GENOMIC DNA]</scope>
    <source>
        <strain evidence="2 3">SVCO-16</strain>
    </source>
</reference>
<dbReference type="OrthoDB" id="6116224at2"/>
<dbReference type="PANTHER" id="PTHR43685">
    <property type="entry name" value="GLYCOSYLTRANSFERASE"/>
    <property type="match status" value="1"/>
</dbReference>
<name>A0A2G9WP47_9HYPH</name>